<feature type="transmembrane region" description="Helical" evidence="7">
    <location>
        <begin position="316"/>
        <end position="335"/>
    </location>
</feature>
<keyword evidence="3 7" id="KW-0812">Transmembrane</keyword>
<dbReference type="Proteomes" id="UP001595075">
    <property type="component" value="Unassembled WGS sequence"/>
</dbReference>
<dbReference type="InterPro" id="IPR020846">
    <property type="entry name" value="MFS_dom"/>
</dbReference>
<feature type="compositionally biased region" description="Polar residues" evidence="6">
    <location>
        <begin position="39"/>
        <end position="54"/>
    </location>
</feature>
<feature type="transmembrane region" description="Helical" evidence="7">
    <location>
        <begin position="82"/>
        <end position="108"/>
    </location>
</feature>
<protein>
    <recommendedName>
        <fullName evidence="8">Major facilitator superfamily (MFS) profile domain-containing protein</fullName>
    </recommendedName>
</protein>
<feature type="transmembrane region" description="Helical" evidence="7">
    <location>
        <begin position="242"/>
        <end position="264"/>
    </location>
</feature>
<comment type="similarity">
    <text evidence="2">Belongs to the major facilitator superfamily. TCR/Tet family.</text>
</comment>
<feature type="domain" description="Major facilitator superfamily (MFS) profile" evidence="8">
    <location>
        <begin position="85"/>
        <end position="580"/>
    </location>
</feature>
<proteinExistence type="inferred from homology"/>
<feature type="transmembrane region" description="Helical" evidence="7">
    <location>
        <begin position="394"/>
        <end position="413"/>
    </location>
</feature>
<evidence type="ECO:0000256" key="6">
    <source>
        <dbReference type="SAM" id="MobiDB-lite"/>
    </source>
</evidence>
<evidence type="ECO:0000256" key="3">
    <source>
        <dbReference type="ARBA" id="ARBA00022692"/>
    </source>
</evidence>
<feature type="transmembrane region" description="Helical" evidence="7">
    <location>
        <begin position="175"/>
        <end position="197"/>
    </location>
</feature>
<keyword evidence="5 7" id="KW-0472">Membrane</keyword>
<feature type="transmembrane region" description="Helical" evidence="7">
    <location>
        <begin position="420"/>
        <end position="440"/>
    </location>
</feature>
<dbReference type="PANTHER" id="PTHR23501">
    <property type="entry name" value="MAJOR FACILITATOR SUPERFAMILY"/>
    <property type="match status" value="1"/>
</dbReference>
<comment type="subcellular location">
    <subcellularLocation>
        <location evidence="1">Membrane</location>
        <topology evidence="1">Multi-pass membrane protein</topology>
    </subcellularLocation>
</comment>
<evidence type="ECO:0000256" key="1">
    <source>
        <dbReference type="ARBA" id="ARBA00004141"/>
    </source>
</evidence>
<evidence type="ECO:0000256" key="7">
    <source>
        <dbReference type="SAM" id="Phobius"/>
    </source>
</evidence>
<dbReference type="Gene3D" id="1.20.1250.20">
    <property type="entry name" value="MFS general substrate transporter like domains"/>
    <property type="match status" value="1"/>
</dbReference>
<feature type="transmembrane region" description="Helical" evidence="7">
    <location>
        <begin position="149"/>
        <end position="169"/>
    </location>
</feature>
<dbReference type="EMBL" id="JAZHXI010000008">
    <property type="protein sequence ID" value="KAL2069100.1"/>
    <property type="molecule type" value="Genomic_DNA"/>
</dbReference>
<evidence type="ECO:0000256" key="5">
    <source>
        <dbReference type="ARBA" id="ARBA00023136"/>
    </source>
</evidence>
<evidence type="ECO:0000256" key="4">
    <source>
        <dbReference type="ARBA" id="ARBA00022989"/>
    </source>
</evidence>
<evidence type="ECO:0000256" key="2">
    <source>
        <dbReference type="ARBA" id="ARBA00007520"/>
    </source>
</evidence>
<evidence type="ECO:0000259" key="8">
    <source>
        <dbReference type="PROSITE" id="PS50850"/>
    </source>
</evidence>
<dbReference type="Gene3D" id="1.20.1720.10">
    <property type="entry name" value="Multidrug resistance protein D"/>
    <property type="match status" value="1"/>
</dbReference>
<reference evidence="9 10" key="1">
    <citation type="journal article" date="2024" name="Commun. Biol.">
        <title>Comparative genomic analysis of thermophilic fungi reveals convergent evolutionary adaptations and gene losses.</title>
        <authorList>
            <person name="Steindorff A.S."/>
            <person name="Aguilar-Pontes M.V."/>
            <person name="Robinson A.J."/>
            <person name="Andreopoulos B."/>
            <person name="LaButti K."/>
            <person name="Kuo A."/>
            <person name="Mondo S."/>
            <person name="Riley R."/>
            <person name="Otillar R."/>
            <person name="Haridas S."/>
            <person name="Lipzen A."/>
            <person name="Grimwood J."/>
            <person name="Schmutz J."/>
            <person name="Clum A."/>
            <person name="Reid I.D."/>
            <person name="Moisan M.C."/>
            <person name="Butler G."/>
            <person name="Nguyen T.T.M."/>
            <person name="Dewar K."/>
            <person name="Conant G."/>
            <person name="Drula E."/>
            <person name="Henrissat B."/>
            <person name="Hansel C."/>
            <person name="Singer S."/>
            <person name="Hutchinson M.I."/>
            <person name="de Vries R.P."/>
            <person name="Natvig D.O."/>
            <person name="Powell A.J."/>
            <person name="Tsang A."/>
            <person name="Grigoriev I.V."/>
        </authorList>
    </citation>
    <scope>NUCLEOTIDE SEQUENCE [LARGE SCALE GENOMIC DNA]</scope>
    <source>
        <strain evidence="9 10">CBS 494.80</strain>
    </source>
</reference>
<feature type="compositionally biased region" description="Basic and acidic residues" evidence="6">
    <location>
        <begin position="55"/>
        <end position="70"/>
    </location>
</feature>
<dbReference type="SUPFAM" id="SSF103473">
    <property type="entry name" value="MFS general substrate transporter"/>
    <property type="match status" value="1"/>
</dbReference>
<dbReference type="CDD" id="cd17502">
    <property type="entry name" value="MFS_Azr1_MDR_like"/>
    <property type="match status" value="1"/>
</dbReference>
<feature type="transmembrane region" description="Helical" evidence="7">
    <location>
        <begin position="347"/>
        <end position="374"/>
    </location>
</feature>
<feature type="transmembrane region" description="Helical" evidence="7">
    <location>
        <begin position="557"/>
        <end position="575"/>
    </location>
</feature>
<gene>
    <name evidence="9" type="ORF">VTL71DRAFT_15438</name>
</gene>
<evidence type="ECO:0000313" key="10">
    <source>
        <dbReference type="Proteomes" id="UP001595075"/>
    </source>
</evidence>
<dbReference type="PANTHER" id="PTHR23501:SF193">
    <property type="entry name" value="MULTIDRUG TRANSPORTER, PUTATIVE (AFU_ORTHOLOGUE AFUA_8G00940)-RELATED"/>
    <property type="match status" value="1"/>
</dbReference>
<accession>A0ABR4CH72</accession>
<evidence type="ECO:0000313" key="9">
    <source>
        <dbReference type="EMBL" id="KAL2069100.1"/>
    </source>
</evidence>
<dbReference type="PROSITE" id="PS50850">
    <property type="entry name" value="MFS"/>
    <property type="match status" value="1"/>
</dbReference>
<keyword evidence="10" id="KW-1185">Reference proteome</keyword>
<keyword evidence="4 7" id="KW-1133">Transmembrane helix</keyword>
<dbReference type="InterPro" id="IPR011701">
    <property type="entry name" value="MFS"/>
</dbReference>
<feature type="transmembrane region" description="Helical" evidence="7">
    <location>
        <begin position="209"/>
        <end position="230"/>
    </location>
</feature>
<name>A0ABR4CH72_9HELO</name>
<dbReference type="Pfam" id="PF07690">
    <property type="entry name" value="MFS_1"/>
    <property type="match status" value="1"/>
</dbReference>
<feature type="region of interest" description="Disordered" evidence="6">
    <location>
        <begin position="34"/>
        <end position="70"/>
    </location>
</feature>
<feature type="transmembrane region" description="Helical" evidence="7">
    <location>
        <begin position="486"/>
        <end position="506"/>
    </location>
</feature>
<comment type="caution">
    <text evidence="9">The sequence shown here is derived from an EMBL/GenBank/DDBJ whole genome shotgun (WGS) entry which is preliminary data.</text>
</comment>
<sequence length="620" mass="65818">MSPSSEPASPVTHSKALPSLGVFDATRVDVGNLDDGVVSNGQPARSSVNSTSPPSRDDLASSKEEVEKTDEKETEYITGIRLYLVLFGVTAVMFLVMLDMTIVVTAIPSISNDFDSIKDIGWYGTAYLLTSAALQPLSGKLYQYYTSKILFLLGVLIFEIGSLICALSKSSSLFIVGRAISGIGTSGLTVGLLTILASSAPREKRPLHMGFMMGTASLGLVLGPVIGGLLSQHASWRWCFWINLPIGAITATLLTFIHIPNAAILHTSTSTSAPKLTVLQTLYRLDIPGFLLFAPTCIALLLAIEWGGVTYGWSSFPVIFLLCSSFVLLLVFLAWEWKRGDGAMIPFFLLTNRVVVCAALTMTLSQGGLMVVTYYLPLWFQIVKNASPTMGGVYFLPSVGSQIIGSIATGALTTRLGYPTPFAILGTALSLISSMLLSTLHPSTATGLWILYQIISGASRGLTVQQPLTSLSLALPASTLPVGTSFLMFTQILGGALSISFSQTIFSNSLRPALRKYAPSVDPETIFRVGASAFRDVVEDGQVAGVLKAYNVALTKVFYLAAGAAGGAFLASWGLGWKSLKAAKKGDGLEDGESGKVDEAKQVDVEGGNGKVEVVNEGEK</sequence>
<organism evidence="9 10">
    <name type="scientific">Oculimacula yallundae</name>
    <dbReference type="NCBI Taxonomy" id="86028"/>
    <lineage>
        <taxon>Eukaryota</taxon>
        <taxon>Fungi</taxon>
        <taxon>Dikarya</taxon>
        <taxon>Ascomycota</taxon>
        <taxon>Pezizomycotina</taxon>
        <taxon>Leotiomycetes</taxon>
        <taxon>Helotiales</taxon>
        <taxon>Ploettnerulaceae</taxon>
        <taxon>Oculimacula</taxon>
    </lineage>
</organism>
<dbReference type="PRINTS" id="PR01036">
    <property type="entry name" value="TCRTETB"/>
</dbReference>
<dbReference type="InterPro" id="IPR036259">
    <property type="entry name" value="MFS_trans_sf"/>
</dbReference>
<feature type="transmembrane region" description="Helical" evidence="7">
    <location>
        <begin position="285"/>
        <end position="304"/>
    </location>
</feature>